<reference evidence="1 2" key="1">
    <citation type="journal article" date="2018" name="Mol. Plant">
        <title>The genome of Artemisia annua provides insight into the evolution of Asteraceae family and artemisinin biosynthesis.</title>
        <authorList>
            <person name="Shen Q."/>
            <person name="Zhang L."/>
            <person name="Liao Z."/>
            <person name="Wang S."/>
            <person name="Yan T."/>
            <person name="Shi P."/>
            <person name="Liu M."/>
            <person name="Fu X."/>
            <person name="Pan Q."/>
            <person name="Wang Y."/>
            <person name="Lv Z."/>
            <person name="Lu X."/>
            <person name="Zhang F."/>
            <person name="Jiang W."/>
            <person name="Ma Y."/>
            <person name="Chen M."/>
            <person name="Hao X."/>
            <person name="Li L."/>
            <person name="Tang Y."/>
            <person name="Lv G."/>
            <person name="Zhou Y."/>
            <person name="Sun X."/>
            <person name="Brodelius P.E."/>
            <person name="Rose J.K.C."/>
            <person name="Tang K."/>
        </authorList>
    </citation>
    <scope>NUCLEOTIDE SEQUENCE [LARGE SCALE GENOMIC DNA]</scope>
    <source>
        <strain evidence="2">cv. Huhao1</strain>
        <tissue evidence="1">Leaf</tissue>
    </source>
</reference>
<dbReference type="EMBL" id="PKPP01000835">
    <property type="protein sequence ID" value="PWA88211.1"/>
    <property type="molecule type" value="Genomic_DNA"/>
</dbReference>
<evidence type="ECO:0000313" key="2">
    <source>
        <dbReference type="Proteomes" id="UP000245207"/>
    </source>
</evidence>
<dbReference type="Pfam" id="PF05278">
    <property type="entry name" value="PEARLI-4"/>
    <property type="match status" value="1"/>
</dbReference>
<protein>
    <submittedName>
        <fullName evidence="1">Phospholipase-like protein</fullName>
    </submittedName>
</protein>
<evidence type="ECO:0000313" key="1">
    <source>
        <dbReference type="EMBL" id="PWA88211.1"/>
    </source>
</evidence>
<name>A0A2U1PR36_ARTAN</name>
<dbReference type="PANTHER" id="PTHR35358">
    <property type="entry name" value="OS06G0711100 PROTEIN"/>
    <property type="match status" value="1"/>
</dbReference>
<gene>
    <name evidence="1" type="ORF">CTI12_AA122890</name>
</gene>
<keyword evidence="2" id="KW-1185">Reference proteome</keyword>
<accession>A0A2U1PR36</accession>
<dbReference type="PANTHER" id="PTHR35358:SF18">
    <property type="entry name" value="PHOSPHOLIPASE-LIKE PROTEIN-RELATED"/>
    <property type="match status" value="1"/>
</dbReference>
<organism evidence="1 2">
    <name type="scientific">Artemisia annua</name>
    <name type="common">Sweet wormwood</name>
    <dbReference type="NCBI Taxonomy" id="35608"/>
    <lineage>
        <taxon>Eukaryota</taxon>
        <taxon>Viridiplantae</taxon>
        <taxon>Streptophyta</taxon>
        <taxon>Embryophyta</taxon>
        <taxon>Tracheophyta</taxon>
        <taxon>Spermatophyta</taxon>
        <taxon>Magnoliopsida</taxon>
        <taxon>eudicotyledons</taxon>
        <taxon>Gunneridae</taxon>
        <taxon>Pentapetalae</taxon>
        <taxon>asterids</taxon>
        <taxon>campanulids</taxon>
        <taxon>Asterales</taxon>
        <taxon>Asteraceae</taxon>
        <taxon>Asteroideae</taxon>
        <taxon>Anthemideae</taxon>
        <taxon>Artemisiinae</taxon>
        <taxon>Artemisia</taxon>
    </lineage>
</organism>
<sequence length="127" mass="14156">MVGSRIKFWSHKDEMYYQGVVTFFDGRNKRHKLEPAVAINVSSPQSGITCVQGYKVKNINAPILEAIFKKLGDIASDCVFKTASVIESILEVVCDVIMKIQTNDVKTIISEMEEIESQVSGAEVEQN</sequence>
<dbReference type="AlphaFoldDB" id="A0A2U1PR36"/>
<dbReference type="InterPro" id="IPR007942">
    <property type="entry name" value="PLipase-like"/>
</dbReference>
<dbReference type="OrthoDB" id="1737678at2759"/>
<proteinExistence type="predicted"/>
<comment type="caution">
    <text evidence="1">The sequence shown here is derived from an EMBL/GenBank/DDBJ whole genome shotgun (WGS) entry which is preliminary data.</text>
</comment>
<dbReference type="Proteomes" id="UP000245207">
    <property type="component" value="Unassembled WGS sequence"/>
</dbReference>